<dbReference type="CDD" id="cd06261">
    <property type="entry name" value="TM_PBP2"/>
    <property type="match status" value="1"/>
</dbReference>
<dbReference type="InterPro" id="IPR035906">
    <property type="entry name" value="MetI-like_sf"/>
</dbReference>
<evidence type="ECO:0000313" key="10">
    <source>
        <dbReference type="Proteomes" id="UP000515703"/>
    </source>
</evidence>
<dbReference type="PROSITE" id="PS50928">
    <property type="entry name" value="ABC_TM1"/>
    <property type="match status" value="1"/>
</dbReference>
<evidence type="ECO:0000259" key="8">
    <source>
        <dbReference type="PROSITE" id="PS50928"/>
    </source>
</evidence>
<dbReference type="GO" id="GO:0005886">
    <property type="term" value="C:plasma membrane"/>
    <property type="evidence" value="ECO:0007669"/>
    <property type="project" value="UniProtKB-SubCell"/>
</dbReference>
<reference evidence="9 10" key="1">
    <citation type="submission" date="2020-08" db="EMBL/GenBank/DDBJ databases">
        <title>Draft genome sequencing of an Anaerocolumna strain isolated from anoxic soil subjected to BSD treatment.</title>
        <authorList>
            <person name="Uek A."/>
            <person name="Tonouchi A."/>
        </authorList>
    </citation>
    <scope>NUCLEOTIDE SEQUENCE [LARGE SCALE GENOMIC DNA]</scope>
    <source>
        <strain evidence="9 10">CTTW</strain>
    </source>
</reference>
<feature type="transmembrane region" description="Helical" evidence="7">
    <location>
        <begin position="91"/>
        <end position="112"/>
    </location>
</feature>
<evidence type="ECO:0000256" key="5">
    <source>
        <dbReference type="ARBA" id="ARBA00022989"/>
    </source>
</evidence>
<proteinExistence type="inferred from homology"/>
<dbReference type="SUPFAM" id="SSF160964">
    <property type="entry name" value="MalF N-terminal region-like"/>
    <property type="match status" value="1"/>
</dbReference>
<keyword evidence="5 7" id="KW-1133">Transmembrane helix</keyword>
<dbReference type="AlphaFoldDB" id="A0A7I8DHQ2"/>
<dbReference type="EMBL" id="AP023368">
    <property type="protein sequence ID" value="BCJ98013.1"/>
    <property type="molecule type" value="Genomic_DNA"/>
</dbReference>
<dbReference type="Gene3D" id="1.10.3720.10">
    <property type="entry name" value="MetI-like"/>
    <property type="match status" value="1"/>
</dbReference>
<reference evidence="9 10" key="2">
    <citation type="submission" date="2020-08" db="EMBL/GenBank/DDBJ databases">
        <authorList>
            <person name="Ueki A."/>
            <person name="Tonouchi A."/>
        </authorList>
    </citation>
    <scope>NUCLEOTIDE SEQUENCE [LARGE SCALE GENOMIC DNA]</scope>
    <source>
        <strain evidence="9 10">CTTW</strain>
    </source>
</reference>
<dbReference type="Pfam" id="PF00528">
    <property type="entry name" value="BPD_transp_1"/>
    <property type="match status" value="1"/>
</dbReference>
<accession>A0A7I8DHQ2</accession>
<keyword evidence="3" id="KW-1003">Cell membrane</keyword>
<comment type="subcellular location">
    <subcellularLocation>
        <location evidence="1 7">Cell membrane</location>
        <topology evidence="1 7">Multi-pass membrane protein</topology>
    </subcellularLocation>
</comment>
<feature type="domain" description="ABC transmembrane type-1" evidence="8">
    <location>
        <begin position="87"/>
        <end position="298"/>
    </location>
</feature>
<evidence type="ECO:0000256" key="2">
    <source>
        <dbReference type="ARBA" id="ARBA00022448"/>
    </source>
</evidence>
<name>A0A7I8DHQ2_9FIRM</name>
<evidence type="ECO:0000256" key="1">
    <source>
        <dbReference type="ARBA" id="ARBA00004651"/>
    </source>
</evidence>
<keyword evidence="2 7" id="KW-0813">Transport</keyword>
<dbReference type="GO" id="GO:0055085">
    <property type="term" value="P:transmembrane transport"/>
    <property type="evidence" value="ECO:0007669"/>
    <property type="project" value="InterPro"/>
</dbReference>
<evidence type="ECO:0000256" key="4">
    <source>
        <dbReference type="ARBA" id="ARBA00022692"/>
    </source>
</evidence>
<dbReference type="RefSeq" id="WP_185258375.1">
    <property type="nucleotide sequence ID" value="NZ_AP023368.1"/>
</dbReference>
<dbReference type="PANTHER" id="PTHR30193">
    <property type="entry name" value="ABC TRANSPORTER PERMEASE PROTEIN"/>
    <property type="match status" value="1"/>
</dbReference>
<dbReference type="Proteomes" id="UP000515703">
    <property type="component" value="Chromosome"/>
</dbReference>
<feature type="transmembrane region" description="Helical" evidence="7">
    <location>
        <begin position="27"/>
        <end position="46"/>
    </location>
</feature>
<evidence type="ECO:0000313" key="9">
    <source>
        <dbReference type="EMBL" id="BCJ98013.1"/>
    </source>
</evidence>
<gene>
    <name evidence="9" type="ORF">bsdcttw_10540</name>
</gene>
<feature type="transmembrane region" description="Helical" evidence="7">
    <location>
        <begin position="124"/>
        <end position="144"/>
    </location>
</feature>
<keyword evidence="6 7" id="KW-0472">Membrane</keyword>
<dbReference type="PANTHER" id="PTHR30193:SF1">
    <property type="entry name" value="ABC TRANSPORTER PERMEASE PROTEIN YESP-RELATED"/>
    <property type="match status" value="1"/>
</dbReference>
<keyword evidence="10" id="KW-1185">Reference proteome</keyword>
<evidence type="ECO:0000256" key="6">
    <source>
        <dbReference type="ARBA" id="ARBA00023136"/>
    </source>
</evidence>
<dbReference type="SUPFAM" id="SSF161098">
    <property type="entry name" value="MetI-like"/>
    <property type="match status" value="1"/>
</dbReference>
<sequence length="313" mass="35108">MNTNQKNMKPAAANKRSGLRMQTKEGILGYLFASPWILGFLIFTLYPVCSSLYYSFTSYNTLKPPKWIGFYNYIYMFTKDPLFTKSLVNTAYYAIISVPLGIAAGVLVAILLNQKVKGMRLFRTLFYLPTITSSVATALLWLWLMEPNFGLFNTFLGKIGIEGPGWLSDPAWSKPSLILMSLWTVGGGMLIYLAALQDVPQSLYESASIDGAGAMKQFFKITLPMITPTLFFNLITGVIGGLQVFNQAFIMTNGGPAYSTYFFAYHLYTKAFTEYSMGYASALAWVLLVITLVLSMIIFKTSNRWVYYDGDQK</sequence>
<dbReference type="InterPro" id="IPR051393">
    <property type="entry name" value="ABC_transporter_permease"/>
</dbReference>
<feature type="transmembrane region" description="Helical" evidence="7">
    <location>
        <begin position="177"/>
        <end position="197"/>
    </location>
</feature>
<feature type="transmembrane region" description="Helical" evidence="7">
    <location>
        <begin position="218"/>
        <end position="242"/>
    </location>
</feature>
<dbReference type="InterPro" id="IPR000515">
    <property type="entry name" value="MetI-like"/>
</dbReference>
<evidence type="ECO:0000256" key="7">
    <source>
        <dbReference type="RuleBase" id="RU363032"/>
    </source>
</evidence>
<feature type="transmembrane region" description="Helical" evidence="7">
    <location>
        <begin position="280"/>
        <end position="299"/>
    </location>
</feature>
<keyword evidence="4 7" id="KW-0812">Transmembrane</keyword>
<dbReference type="KEGG" id="acht:bsdcttw_10540"/>
<protein>
    <submittedName>
        <fullName evidence="9">Spermidine/putrescine ABC transporter permease</fullName>
    </submittedName>
</protein>
<organism evidence="9 10">
    <name type="scientific">Anaerocolumna chitinilytica</name>
    <dbReference type="NCBI Taxonomy" id="1727145"/>
    <lineage>
        <taxon>Bacteria</taxon>
        <taxon>Bacillati</taxon>
        <taxon>Bacillota</taxon>
        <taxon>Clostridia</taxon>
        <taxon>Lachnospirales</taxon>
        <taxon>Lachnospiraceae</taxon>
        <taxon>Anaerocolumna</taxon>
    </lineage>
</organism>
<evidence type="ECO:0000256" key="3">
    <source>
        <dbReference type="ARBA" id="ARBA00022475"/>
    </source>
</evidence>
<comment type="similarity">
    <text evidence="7">Belongs to the binding-protein-dependent transport system permease family.</text>
</comment>